<protein>
    <submittedName>
        <fullName evidence="2">DUF393 domain-containing protein</fullName>
    </submittedName>
</protein>
<evidence type="ECO:0000313" key="3">
    <source>
        <dbReference type="Proteomes" id="UP000676194"/>
    </source>
</evidence>
<dbReference type="AlphaFoldDB" id="A0A8E6ETX2"/>
<dbReference type="RefSeq" id="WP_213494388.1">
    <property type="nucleotide sequence ID" value="NZ_CP074694.1"/>
</dbReference>
<dbReference type="InterPro" id="IPR007263">
    <property type="entry name" value="DCC1-like"/>
</dbReference>
<dbReference type="InterPro" id="IPR044691">
    <property type="entry name" value="DCC1_Trx"/>
</dbReference>
<keyword evidence="3" id="KW-1185">Reference proteome</keyword>
<dbReference type="PANTHER" id="PTHR34290">
    <property type="entry name" value="SI:CH73-390P7.2"/>
    <property type="match status" value="1"/>
</dbReference>
<reference evidence="2" key="1">
    <citation type="submission" date="2021-05" db="EMBL/GenBank/DDBJ databases">
        <title>Complete genome sequence of the cellulolytic planctomycete Telmatocola sphagniphila SP2T and characterization of the first cellulase from planctomycetes.</title>
        <authorList>
            <person name="Rakitin A.L."/>
            <person name="Beletsky A.V."/>
            <person name="Naumoff D.G."/>
            <person name="Kulichevskaya I.S."/>
            <person name="Mardanov A.V."/>
            <person name="Ravin N.V."/>
            <person name="Dedysh S.N."/>
        </authorList>
    </citation>
    <scope>NUCLEOTIDE SEQUENCE</scope>
    <source>
        <strain evidence="2">SP2T</strain>
    </source>
</reference>
<evidence type="ECO:0000313" key="2">
    <source>
        <dbReference type="EMBL" id="QVL30517.1"/>
    </source>
</evidence>
<evidence type="ECO:0000256" key="1">
    <source>
        <dbReference type="SAM" id="Phobius"/>
    </source>
</evidence>
<dbReference type="Pfam" id="PF04134">
    <property type="entry name" value="DCC1-like"/>
    <property type="match status" value="1"/>
</dbReference>
<gene>
    <name evidence="2" type="ORF">KIH39_16860</name>
</gene>
<feature type="transmembrane region" description="Helical" evidence="1">
    <location>
        <begin position="91"/>
        <end position="110"/>
    </location>
</feature>
<dbReference type="GO" id="GO:0015035">
    <property type="term" value="F:protein-disulfide reductase activity"/>
    <property type="evidence" value="ECO:0007669"/>
    <property type="project" value="InterPro"/>
</dbReference>
<keyword evidence="1" id="KW-1133">Transmembrane helix</keyword>
<keyword evidence="1" id="KW-0472">Membrane</keyword>
<proteinExistence type="predicted"/>
<dbReference type="PANTHER" id="PTHR34290:SF2">
    <property type="entry name" value="OS04G0668800 PROTEIN"/>
    <property type="match status" value="1"/>
</dbReference>
<dbReference type="Proteomes" id="UP000676194">
    <property type="component" value="Chromosome"/>
</dbReference>
<dbReference type="KEGG" id="tsph:KIH39_16860"/>
<sequence>MTTLTANKLESQACVLFDGDCRFCQKSVALLRKLDWLQRLSFHNARDFDTIPPHTVALDADRLLQEMHVLTPEGTKAFAGFKAFRWIAGRLPALWLIVPFLYIPGVPFLGQKLYLWVARNRYGLVPCHDGQCAVPLKKKK</sequence>
<keyword evidence="1" id="KW-0812">Transmembrane</keyword>
<dbReference type="EMBL" id="CP074694">
    <property type="protein sequence ID" value="QVL30517.1"/>
    <property type="molecule type" value="Genomic_DNA"/>
</dbReference>
<name>A0A8E6ETX2_9BACT</name>
<accession>A0A8E6ETX2</accession>
<organism evidence="2 3">
    <name type="scientific">Telmatocola sphagniphila</name>
    <dbReference type="NCBI Taxonomy" id="1123043"/>
    <lineage>
        <taxon>Bacteria</taxon>
        <taxon>Pseudomonadati</taxon>
        <taxon>Planctomycetota</taxon>
        <taxon>Planctomycetia</taxon>
        <taxon>Gemmatales</taxon>
        <taxon>Gemmataceae</taxon>
    </lineage>
</organism>